<dbReference type="InterPro" id="IPR005693">
    <property type="entry name" value="Mce"/>
</dbReference>
<dbReference type="Proteomes" id="UP000763557">
    <property type="component" value="Unassembled WGS sequence"/>
</dbReference>
<keyword evidence="1" id="KW-0812">Transmembrane</keyword>
<keyword evidence="5" id="KW-1185">Reference proteome</keyword>
<feature type="domain" description="Mammalian cell entry C-terminal" evidence="3">
    <location>
        <begin position="124"/>
        <end position="339"/>
    </location>
</feature>
<dbReference type="Pfam" id="PF11887">
    <property type="entry name" value="Mce4_CUP1"/>
    <property type="match status" value="1"/>
</dbReference>
<evidence type="ECO:0000256" key="1">
    <source>
        <dbReference type="SAM" id="Phobius"/>
    </source>
</evidence>
<evidence type="ECO:0000259" key="3">
    <source>
        <dbReference type="Pfam" id="PF11887"/>
    </source>
</evidence>
<name>A0ABX2EVN2_9PSEU</name>
<comment type="caution">
    <text evidence="4">The sequence shown here is derived from an EMBL/GenBank/DDBJ whole genome shotgun (WGS) entry which is preliminary data.</text>
</comment>
<dbReference type="RefSeq" id="WP_173123383.1">
    <property type="nucleotide sequence ID" value="NZ_CBCSGW010000089.1"/>
</dbReference>
<dbReference type="InterPro" id="IPR024516">
    <property type="entry name" value="Mce_C"/>
</dbReference>
<sequence>MTEERYQKTSMRLLGLVYVVIVASFLALTVAIYADAFSDDPVVTLRTSQVGNQMQADADVKLRGINVGRVLSVESRGDGAVLELAMNPATFERIPANVTARLLPKTLFGERYVSLTMPDHPNGKLAPGAAIDHDKSAAGVEMERVLNNLLPLLRSVRPEKLAEMLTALSQALDGRGEQLGDTLVQVGQYVGELNPKLPQIKADISRFAAVADTYGDAADDFLQALSDFTVTSRTIVDQRDALLSLYSSLGTAGTDLTTFLSQNQNTIISLADTGRGTLELLAKYAPSYACLLTAVADFKPRVDKAFADGGLNVRLKVVHDRGKYVPGRDEPVYDAKPGPRCAGPQAPKFLPVGIEPLPNSPAEREMLGAVLGDMPAWGSLLVGPLYRGAEVTVE</sequence>
<dbReference type="EMBL" id="JAAATY010000001">
    <property type="protein sequence ID" value="NRN63018.1"/>
    <property type="molecule type" value="Genomic_DNA"/>
</dbReference>
<protein>
    <submittedName>
        <fullName evidence="4">ABC-type transport system involved in resistance to organic solvents, periplasmic component</fullName>
    </submittedName>
</protein>
<keyword evidence="1" id="KW-1133">Transmembrane helix</keyword>
<evidence type="ECO:0000259" key="2">
    <source>
        <dbReference type="Pfam" id="PF02470"/>
    </source>
</evidence>
<dbReference type="InterPro" id="IPR052336">
    <property type="entry name" value="MlaD_Phospholipid_Transporter"/>
</dbReference>
<feature type="transmembrane region" description="Helical" evidence="1">
    <location>
        <begin position="12"/>
        <end position="34"/>
    </location>
</feature>
<proteinExistence type="predicted"/>
<keyword evidence="1" id="KW-0472">Membrane</keyword>
<organism evidence="4 5">
    <name type="scientific">Kibdelosporangium persicum</name>
    <dbReference type="NCBI Taxonomy" id="2698649"/>
    <lineage>
        <taxon>Bacteria</taxon>
        <taxon>Bacillati</taxon>
        <taxon>Actinomycetota</taxon>
        <taxon>Actinomycetes</taxon>
        <taxon>Pseudonocardiales</taxon>
        <taxon>Pseudonocardiaceae</taxon>
        <taxon>Kibdelosporangium</taxon>
    </lineage>
</organism>
<dbReference type="PANTHER" id="PTHR33371:SF19">
    <property type="entry name" value="MCE-FAMILY PROTEIN MCE4A"/>
    <property type="match status" value="1"/>
</dbReference>
<evidence type="ECO:0000313" key="5">
    <source>
        <dbReference type="Proteomes" id="UP000763557"/>
    </source>
</evidence>
<feature type="domain" description="Mce/MlaD" evidence="2">
    <location>
        <begin position="42"/>
        <end position="117"/>
    </location>
</feature>
<dbReference type="Pfam" id="PF02470">
    <property type="entry name" value="MlaD"/>
    <property type="match status" value="1"/>
</dbReference>
<dbReference type="InterPro" id="IPR003399">
    <property type="entry name" value="Mce/MlaD"/>
</dbReference>
<accession>A0ABX2EVN2</accession>
<evidence type="ECO:0000313" key="4">
    <source>
        <dbReference type="EMBL" id="NRN63018.1"/>
    </source>
</evidence>
<dbReference type="PANTHER" id="PTHR33371">
    <property type="entry name" value="INTERMEMBRANE PHOSPHOLIPID TRANSPORT SYSTEM BINDING PROTEIN MLAD-RELATED"/>
    <property type="match status" value="1"/>
</dbReference>
<reference evidence="4 5" key="1">
    <citation type="submission" date="2020-01" db="EMBL/GenBank/DDBJ databases">
        <title>Kibdelosporangium persica a novel Actinomycetes from a hot desert in Iran.</title>
        <authorList>
            <person name="Safaei N."/>
            <person name="Zaburannyi N."/>
            <person name="Mueller R."/>
            <person name="Wink J."/>
        </authorList>
    </citation>
    <scope>NUCLEOTIDE SEQUENCE [LARGE SCALE GENOMIC DNA]</scope>
    <source>
        <strain evidence="4 5">4NS15</strain>
    </source>
</reference>
<dbReference type="NCBIfam" id="TIGR00996">
    <property type="entry name" value="Mtu_fam_mce"/>
    <property type="match status" value="1"/>
</dbReference>
<gene>
    <name evidence="4" type="ORF">GC106_2190</name>
</gene>